<keyword evidence="10" id="KW-0732">Signal</keyword>
<evidence type="ECO:0000256" key="2">
    <source>
        <dbReference type="ARBA" id="ARBA00004687"/>
    </source>
</evidence>
<evidence type="ECO:0000256" key="6">
    <source>
        <dbReference type="ARBA" id="ARBA00022824"/>
    </source>
</evidence>
<comment type="subcellular location">
    <subcellularLocation>
        <location evidence="1">Endoplasmic reticulum membrane</location>
        <topology evidence="1">Multi-pass membrane protein</topology>
    </subcellularLocation>
</comment>
<reference evidence="11" key="1">
    <citation type="submission" date="2022-07" db="EMBL/GenBank/DDBJ databases">
        <title>Phylogenomic reconstructions and comparative analyses of Kickxellomycotina fungi.</title>
        <authorList>
            <person name="Reynolds N.K."/>
            <person name="Stajich J.E."/>
            <person name="Barry K."/>
            <person name="Grigoriev I.V."/>
            <person name="Crous P."/>
            <person name="Smith M.E."/>
        </authorList>
    </citation>
    <scope>NUCLEOTIDE SEQUENCE</scope>
    <source>
        <strain evidence="11">RSA 861</strain>
    </source>
</reference>
<feature type="transmembrane region" description="Helical" evidence="9">
    <location>
        <begin position="336"/>
        <end position="354"/>
    </location>
</feature>
<dbReference type="EMBL" id="JANBPT010000121">
    <property type="protein sequence ID" value="KAJ1927353.1"/>
    <property type="molecule type" value="Genomic_DNA"/>
</dbReference>
<evidence type="ECO:0000256" key="5">
    <source>
        <dbReference type="ARBA" id="ARBA00022692"/>
    </source>
</evidence>
<comment type="caution">
    <text evidence="11">The sequence shown here is derived from an EMBL/GenBank/DDBJ whole genome shotgun (WGS) entry which is preliminary data.</text>
</comment>
<dbReference type="PANTHER" id="PTHR13121:SF0">
    <property type="entry name" value="PHOSPHATIDYLINOSITOL GLYCAN ANCHOR BIOSYNTHESIS CLASS U PROTEIN"/>
    <property type="match status" value="1"/>
</dbReference>
<dbReference type="AlphaFoldDB" id="A0A9W8E0L0"/>
<keyword evidence="12" id="KW-1185">Reference proteome</keyword>
<dbReference type="GO" id="GO:0016255">
    <property type="term" value="P:attachment of GPI anchor to protein"/>
    <property type="evidence" value="ECO:0007669"/>
    <property type="project" value="InterPro"/>
</dbReference>
<sequence>MPSLPSGRFQRLALGAILLRLALYHWGPPLVHQLADRIELATPLTSYKRLTEGLFLHGAGFDPYDGHVFFQPALYLPLFSLLYRVTGARAVADGVAALLFSVMDVLVAYQLVAIARVKWRREPVRTLEDSELSGGQKAGEPVKATVDADAKPDSPAPAFPEDINLHLQPETLALLYLFNPLTLFSCLARSTLIFNSFAVVCALRHALEDRPAVAAFWVAVASYISFYPVMLSVPIVMILVQNRPNKLPILVQFLAVFTAALTVLLGTSYLITGSWKFLGATYGVILLVTDLTPNLGVFWYFFIEMFDHFRLFFLMAFQLHTLIFAVPVAIRFQERPLFAAVLIVAITTLFKSYPSAADMSLLLGLVPLYYEIFKYMRYAFVLSNAMVYALILAPLFWHLWIYQGSGNANFFYAATLVYAASQILLVIDLVQSMIRRDIDEAYPSVRNKLIVQE</sequence>
<dbReference type="GO" id="GO:0042765">
    <property type="term" value="C:GPI-anchor transamidase complex"/>
    <property type="evidence" value="ECO:0007669"/>
    <property type="project" value="InterPro"/>
</dbReference>
<keyword evidence="6" id="KW-0256">Endoplasmic reticulum</keyword>
<feature type="transmembrane region" description="Helical" evidence="9">
    <location>
        <begin position="375"/>
        <end position="397"/>
    </location>
</feature>
<dbReference type="GO" id="GO:0006506">
    <property type="term" value="P:GPI anchor biosynthetic process"/>
    <property type="evidence" value="ECO:0007669"/>
    <property type="project" value="UniProtKB-KW"/>
</dbReference>
<evidence type="ECO:0000256" key="10">
    <source>
        <dbReference type="SAM" id="SignalP"/>
    </source>
</evidence>
<evidence type="ECO:0000256" key="7">
    <source>
        <dbReference type="ARBA" id="ARBA00022989"/>
    </source>
</evidence>
<dbReference type="Proteomes" id="UP001150569">
    <property type="component" value="Unassembled WGS sequence"/>
</dbReference>
<keyword evidence="8 9" id="KW-0472">Membrane</keyword>
<dbReference type="PANTHER" id="PTHR13121">
    <property type="entry name" value="GPI TRANSAMIDASE COMPONENT PIG-U"/>
    <property type="match status" value="1"/>
</dbReference>
<evidence type="ECO:0000256" key="8">
    <source>
        <dbReference type="ARBA" id="ARBA00023136"/>
    </source>
</evidence>
<keyword evidence="5 9" id="KW-0812">Transmembrane</keyword>
<keyword evidence="4" id="KW-0337">GPI-anchor biosynthesis</keyword>
<accession>A0A9W8E0L0</accession>
<feature type="signal peptide" evidence="10">
    <location>
        <begin position="1"/>
        <end position="33"/>
    </location>
</feature>
<comment type="pathway">
    <text evidence="2">Glycolipid biosynthesis; glycosylphosphatidylinositol-anchor biosynthesis.</text>
</comment>
<evidence type="ECO:0000256" key="3">
    <source>
        <dbReference type="ARBA" id="ARBA00010026"/>
    </source>
</evidence>
<feature type="transmembrane region" description="Helical" evidence="9">
    <location>
        <begin position="95"/>
        <end position="115"/>
    </location>
</feature>
<feature type="transmembrane region" description="Helical" evidence="9">
    <location>
        <begin position="409"/>
        <end position="430"/>
    </location>
</feature>
<evidence type="ECO:0000256" key="9">
    <source>
        <dbReference type="SAM" id="Phobius"/>
    </source>
</evidence>
<evidence type="ECO:0000313" key="12">
    <source>
        <dbReference type="Proteomes" id="UP001150569"/>
    </source>
</evidence>
<feature type="transmembrane region" description="Helical" evidence="9">
    <location>
        <begin position="309"/>
        <end position="330"/>
    </location>
</feature>
<name>A0A9W8E0L0_9FUNG</name>
<comment type="similarity">
    <text evidence="3">Belongs to the PIGU family.</text>
</comment>
<dbReference type="OrthoDB" id="549017at2759"/>
<feature type="transmembrane region" description="Helical" evidence="9">
    <location>
        <begin position="214"/>
        <end position="240"/>
    </location>
</feature>
<feature type="transmembrane region" description="Helical" evidence="9">
    <location>
        <begin position="277"/>
        <end position="302"/>
    </location>
</feature>
<gene>
    <name evidence="11" type="ORF">IWQ60_002985</name>
</gene>
<organism evidence="11 12">
    <name type="scientific">Tieghemiomyces parasiticus</name>
    <dbReference type="NCBI Taxonomy" id="78921"/>
    <lineage>
        <taxon>Eukaryota</taxon>
        <taxon>Fungi</taxon>
        <taxon>Fungi incertae sedis</taxon>
        <taxon>Zoopagomycota</taxon>
        <taxon>Kickxellomycotina</taxon>
        <taxon>Dimargaritomycetes</taxon>
        <taxon>Dimargaritales</taxon>
        <taxon>Dimargaritaceae</taxon>
        <taxon>Tieghemiomyces</taxon>
    </lineage>
</organism>
<evidence type="ECO:0000256" key="4">
    <source>
        <dbReference type="ARBA" id="ARBA00022502"/>
    </source>
</evidence>
<dbReference type="Pfam" id="PF06728">
    <property type="entry name" value="PIG-U"/>
    <property type="match status" value="1"/>
</dbReference>
<evidence type="ECO:0000313" key="11">
    <source>
        <dbReference type="EMBL" id="KAJ1927353.1"/>
    </source>
</evidence>
<evidence type="ECO:0000256" key="1">
    <source>
        <dbReference type="ARBA" id="ARBA00004477"/>
    </source>
</evidence>
<protein>
    <submittedName>
        <fullName evidence="11">Uncharacterized protein</fullName>
    </submittedName>
</protein>
<feature type="chain" id="PRO_5040916907" evidence="10">
    <location>
        <begin position="34"/>
        <end position="453"/>
    </location>
</feature>
<keyword evidence="7 9" id="KW-1133">Transmembrane helix</keyword>
<proteinExistence type="inferred from homology"/>
<feature type="transmembrane region" description="Helical" evidence="9">
    <location>
        <begin position="173"/>
        <end position="194"/>
    </location>
</feature>
<dbReference type="InterPro" id="IPR009600">
    <property type="entry name" value="PIG-U"/>
</dbReference>
<feature type="transmembrane region" description="Helical" evidence="9">
    <location>
        <begin position="247"/>
        <end position="271"/>
    </location>
</feature>